<gene>
    <name evidence="1" type="ORF">EDL80_03920</name>
</gene>
<keyword evidence="2" id="KW-1185">Reference proteome</keyword>
<dbReference type="RefSeq" id="WP_158406872.1">
    <property type="nucleotide sequence ID" value="NZ_CP033454.1"/>
</dbReference>
<name>A0AAE6UIQ9_EHRRU</name>
<evidence type="ECO:0000313" key="2">
    <source>
        <dbReference type="Proteomes" id="UP000422822"/>
    </source>
</evidence>
<reference evidence="1 2" key="1">
    <citation type="submission" date="2018-10" db="EMBL/GenBank/DDBJ databases">
        <title>Propagation and draft genome sequences of three atypical Erhlichia ruminantium isolates.</title>
        <authorList>
            <person name="Liebenberg J."/>
            <person name="Steyn H."/>
            <person name="Josemans A."/>
            <person name="Zweygarth E."/>
        </authorList>
    </citation>
    <scope>NUCLEOTIDE SEQUENCE [LARGE SCALE GENOMIC DNA]</scope>
    <source>
        <strain evidence="1 2">Omatjenne</strain>
    </source>
</reference>
<proteinExistence type="predicted"/>
<sequence>MMNEGNDVAGVSDRSYAGFKVSLGIDHTLEDRLYAREVMGLLKTEQEKFEDLKTFLVIYERDLQFYKLLTLVGKALRNEDLTVKNSKQSPAMHAIMKSIMVLLKGKEVLFNNEFVRKLINYEVIKVIEFISQKEEIHRVTNERILQAKENSYLAINEANKKDQALISMRSSMSEEDFTQRVQEICSEELEKFSDLVGIYAEAQSDREMVSALKEKCIPNMTEILSSRDHVSYKLVVGLMQKLGKISGVDMVYVKRLVKYLVLDTSIPGVALSLLRDKLQDSLRNVLLGIQEHFVNSEEESKRRNSRRLDMEKYQHIASMAEPFLYMMLPTKDICDICQEISDTLTMHFQKINKEIEFLLSKTWSSTQMNYKIVREKVLECISSNVRSAYSVIEQDADMSTWLTLGVDQQKLLDLCSQRDIVLDRMDEVSRLSSSAKDFPKIVCDFLTDDCVNYERALLESRTTLKQMYQSMHQVIKLSEVPNDTVVILKDHITCVNHICEKLEQDMGVLKRKPGVMYPTAGIVGGSRGMCCLCLCNSAMYMK</sequence>
<protein>
    <submittedName>
        <fullName evidence="1">Uncharacterized protein</fullName>
    </submittedName>
</protein>
<dbReference type="AlphaFoldDB" id="A0AAE6UIQ9"/>
<dbReference type="Proteomes" id="UP000422822">
    <property type="component" value="Chromosome"/>
</dbReference>
<organism evidence="1 2">
    <name type="scientific">Ehrlichia ruminantium</name>
    <name type="common">heartwater rickettsia</name>
    <name type="synonym">Cowdria ruminantium</name>
    <dbReference type="NCBI Taxonomy" id="779"/>
    <lineage>
        <taxon>Bacteria</taxon>
        <taxon>Pseudomonadati</taxon>
        <taxon>Pseudomonadota</taxon>
        <taxon>Alphaproteobacteria</taxon>
        <taxon>Rickettsiales</taxon>
        <taxon>Anaplasmataceae</taxon>
        <taxon>Ehrlichia</taxon>
    </lineage>
</organism>
<evidence type="ECO:0000313" key="1">
    <source>
        <dbReference type="EMBL" id="QGR03685.1"/>
    </source>
</evidence>
<dbReference type="EMBL" id="CP033455">
    <property type="protein sequence ID" value="QGR03685.1"/>
    <property type="molecule type" value="Genomic_DNA"/>
</dbReference>
<accession>A0AAE6UIQ9</accession>